<feature type="signal peptide" evidence="1">
    <location>
        <begin position="1"/>
        <end position="19"/>
    </location>
</feature>
<dbReference type="EMBL" id="LUCH01001526">
    <property type="protein sequence ID" value="KAF5402923.1"/>
    <property type="molecule type" value="Genomic_DNA"/>
</dbReference>
<dbReference type="Pfam" id="PF00087">
    <property type="entry name" value="Toxin_TOLIP"/>
    <property type="match status" value="1"/>
</dbReference>
<dbReference type="OrthoDB" id="10011411at2759"/>
<sequence>MYNLMVICLLASALSCATAIRCYSCQSCPIPWDPASARIQDNCLSCARIEVYTGDKPLQVSRQCLPVCEETDRTVLNQRFVTKCCKSDLCNSAVQTAGTPLVLLFSGICALITKFNL</sequence>
<accession>A0A8J4WHW3</accession>
<evidence type="ECO:0000313" key="4">
    <source>
        <dbReference type="Proteomes" id="UP000748531"/>
    </source>
</evidence>
<feature type="chain" id="PRO_5035261230" description="Snake toxin/toxin-like domain-containing protein" evidence="1">
    <location>
        <begin position="20"/>
        <end position="117"/>
    </location>
</feature>
<protein>
    <recommendedName>
        <fullName evidence="2">Snake toxin/toxin-like domain-containing protein</fullName>
    </recommendedName>
</protein>
<evidence type="ECO:0000259" key="2">
    <source>
        <dbReference type="Pfam" id="PF00087"/>
    </source>
</evidence>
<dbReference type="SUPFAM" id="SSF57302">
    <property type="entry name" value="Snake toxin-like"/>
    <property type="match status" value="1"/>
</dbReference>
<proteinExistence type="predicted"/>
<name>A0A8J4WHW3_9TREM</name>
<keyword evidence="1" id="KW-0732">Signal</keyword>
<dbReference type="InterPro" id="IPR045860">
    <property type="entry name" value="Snake_toxin-like_sf"/>
</dbReference>
<dbReference type="AlphaFoldDB" id="A0A8J4WHW3"/>
<evidence type="ECO:0000256" key="1">
    <source>
        <dbReference type="SAM" id="SignalP"/>
    </source>
</evidence>
<feature type="domain" description="Snake toxin/toxin-like" evidence="2">
    <location>
        <begin position="21"/>
        <end position="91"/>
    </location>
</feature>
<gene>
    <name evidence="3" type="ORF">PHET_03770</name>
</gene>
<keyword evidence="4" id="KW-1185">Reference proteome</keyword>
<dbReference type="Proteomes" id="UP000748531">
    <property type="component" value="Unassembled WGS sequence"/>
</dbReference>
<dbReference type="CDD" id="cd00117">
    <property type="entry name" value="TFP"/>
    <property type="match status" value="1"/>
</dbReference>
<dbReference type="InterPro" id="IPR035076">
    <property type="entry name" value="Toxin/TOLIP"/>
</dbReference>
<evidence type="ECO:0000313" key="3">
    <source>
        <dbReference type="EMBL" id="KAF5402923.1"/>
    </source>
</evidence>
<reference evidence="3" key="1">
    <citation type="submission" date="2019-05" db="EMBL/GenBank/DDBJ databases">
        <title>Annotation for the trematode Paragonimus heterotremus.</title>
        <authorList>
            <person name="Choi Y.-J."/>
        </authorList>
    </citation>
    <scope>NUCLEOTIDE SEQUENCE</scope>
    <source>
        <strain evidence="3">LC</strain>
    </source>
</reference>
<organism evidence="3 4">
    <name type="scientific">Paragonimus heterotremus</name>
    <dbReference type="NCBI Taxonomy" id="100268"/>
    <lineage>
        <taxon>Eukaryota</taxon>
        <taxon>Metazoa</taxon>
        <taxon>Spiralia</taxon>
        <taxon>Lophotrochozoa</taxon>
        <taxon>Platyhelminthes</taxon>
        <taxon>Trematoda</taxon>
        <taxon>Digenea</taxon>
        <taxon>Plagiorchiida</taxon>
        <taxon>Troglotremata</taxon>
        <taxon>Troglotrematidae</taxon>
        <taxon>Paragonimus</taxon>
    </lineage>
</organism>
<comment type="caution">
    <text evidence="3">The sequence shown here is derived from an EMBL/GenBank/DDBJ whole genome shotgun (WGS) entry which is preliminary data.</text>
</comment>
<dbReference type="Gene3D" id="2.10.60.10">
    <property type="entry name" value="CD59"/>
    <property type="match status" value="1"/>
</dbReference>